<dbReference type="EMBL" id="WJXA01000001">
    <property type="protein sequence ID" value="KAF7153000.1"/>
    <property type="molecule type" value="Genomic_DNA"/>
</dbReference>
<reference evidence="1" key="1">
    <citation type="submission" date="2019-11" db="EMBL/GenBank/DDBJ databases">
        <authorList>
            <person name="Liu Y."/>
            <person name="Hou J."/>
            <person name="Li T.-Q."/>
            <person name="Guan C.-H."/>
            <person name="Wu X."/>
            <person name="Wu H.-Z."/>
            <person name="Ling F."/>
            <person name="Zhang R."/>
            <person name="Shi X.-G."/>
            <person name="Ren J.-P."/>
            <person name="Chen E.-F."/>
            <person name="Sun J.-M."/>
        </authorList>
    </citation>
    <scope>NUCLEOTIDE SEQUENCE</scope>
    <source>
        <strain evidence="1">Adult_tree_wgs_1</strain>
        <tissue evidence="1">Leaves</tissue>
    </source>
</reference>
<evidence type="ECO:0000313" key="1">
    <source>
        <dbReference type="EMBL" id="KAF7153000.1"/>
    </source>
</evidence>
<comment type="caution">
    <text evidence="1">The sequence shown here is derived from an EMBL/GenBank/DDBJ whole genome shotgun (WGS) entry which is preliminary data.</text>
</comment>
<accession>A0A834LYP1</accession>
<proteinExistence type="predicted"/>
<organism evidence="1 2">
    <name type="scientific">Rhododendron simsii</name>
    <name type="common">Sims's rhododendron</name>
    <dbReference type="NCBI Taxonomy" id="118357"/>
    <lineage>
        <taxon>Eukaryota</taxon>
        <taxon>Viridiplantae</taxon>
        <taxon>Streptophyta</taxon>
        <taxon>Embryophyta</taxon>
        <taxon>Tracheophyta</taxon>
        <taxon>Spermatophyta</taxon>
        <taxon>Magnoliopsida</taxon>
        <taxon>eudicotyledons</taxon>
        <taxon>Gunneridae</taxon>
        <taxon>Pentapetalae</taxon>
        <taxon>asterids</taxon>
        <taxon>Ericales</taxon>
        <taxon>Ericaceae</taxon>
        <taxon>Ericoideae</taxon>
        <taxon>Rhodoreae</taxon>
        <taxon>Rhododendron</taxon>
    </lineage>
</organism>
<evidence type="ECO:0000313" key="2">
    <source>
        <dbReference type="Proteomes" id="UP000626092"/>
    </source>
</evidence>
<gene>
    <name evidence="1" type="ORF">RHSIM_Rhsim01G0135100</name>
</gene>
<sequence length="326" mass="36189">MQASIVQVGILVGVMVKEVLAVMPIKEMVMQLLALVSTVENVDNFLANYDLDISWWSYLWQWGNGKVEVVMFWNSKQLCTRVNECAVVSSVVCKLGWDVLRRMDKFGPFIFVVPLLLRLDLNGVLRQVGRQRGIQDLRGGRTLTVEDFHEFLFSVNLNPPMEIEGQNCWTQELLCTAAKSSARFELLFEWVLCIFGGLVKKKVSSPSTLSSILCLALNLGFKSGMKGSSCCHLDTFLAATDHGFSWGMATAMSSAEGAAYKGLQQCIETVTDEVFKGHTALHKSVSNDYMYEVDLSLPFVLATYPKVSSPRGLSSSHGALTRFLMA</sequence>
<name>A0A834LYP1_RHOSS</name>
<protein>
    <submittedName>
        <fullName evidence="1">Uncharacterized protein</fullName>
    </submittedName>
</protein>
<dbReference type="Proteomes" id="UP000626092">
    <property type="component" value="Unassembled WGS sequence"/>
</dbReference>
<dbReference type="AlphaFoldDB" id="A0A834LYP1"/>
<keyword evidence="2" id="KW-1185">Reference proteome</keyword>